<dbReference type="EMBL" id="CP108222">
    <property type="protein sequence ID" value="WTT19491.1"/>
    <property type="molecule type" value="Genomic_DNA"/>
</dbReference>
<name>A0AAU2A7I3_9ACTN</name>
<evidence type="ECO:0000313" key="2">
    <source>
        <dbReference type="EMBL" id="WTT19491.1"/>
    </source>
</evidence>
<keyword evidence="1" id="KW-1133">Transmembrane helix</keyword>
<accession>A0AAU2A7I3</accession>
<evidence type="ECO:0000256" key="1">
    <source>
        <dbReference type="SAM" id="Phobius"/>
    </source>
</evidence>
<gene>
    <name evidence="2" type="ORF">OHA22_30175</name>
</gene>
<reference evidence="2" key="1">
    <citation type="submission" date="2022-10" db="EMBL/GenBank/DDBJ databases">
        <title>The complete genomes of actinobacterial strains from the NBC collection.</title>
        <authorList>
            <person name="Joergensen T.S."/>
            <person name="Alvarez Arevalo M."/>
            <person name="Sterndorff E.B."/>
            <person name="Faurdal D."/>
            <person name="Vuksanovic O."/>
            <person name="Mourched A.-S."/>
            <person name="Charusanti P."/>
            <person name="Shaw S."/>
            <person name="Blin K."/>
            <person name="Weber T."/>
        </authorList>
    </citation>
    <scope>NUCLEOTIDE SEQUENCE</scope>
    <source>
        <strain evidence="2">NBC_00093</strain>
    </source>
</reference>
<evidence type="ECO:0008006" key="3">
    <source>
        <dbReference type="Google" id="ProtNLM"/>
    </source>
</evidence>
<feature type="transmembrane region" description="Helical" evidence="1">
    <location>
        <begin position="99"/>
        <end position="120"/>
    </location>
</feature>
<protein>
    <recommendedName>
        <fullName evidence="3">Integral membrane protein</fullName>
    </recommendedName>
</protein>
<proteinExistence type="predicted"/>
<organism evidence="2">
    <name type="scientific">Streptomyces sp. NBC_00093</name>
    <dbReference type="NCBI Taxonomy" id="2975649"/>
    <lineage>
        <taxon>Bacteria</taxon>
        <taxon>Bacillati</taxon>
        <taxon>Actinomycetota</taxon>
        <taxon>Actinomycetes</taxon>
        <taxon>Kitasatosporales</taxon>
        <taxon>Streptomycetaceae</taxon>
        <taxon>Streptomyces</taxon>
    </lineage>
</organism>
<keyword evidence="1" id="KW-0812">Transmembrane</keyword>
<sequence length="142" mass="14653">MDGTALLFLNLDRGSLLRGLALLSGALAVALYCWGLLHVFGAVLEAEDGGADSAPVRPCRTTPTKGVEALDYTIEYVPLRFVCETRGGGSYVSDRVPGYVNPGALGFALAGVALAVGAGYEAELAARRAAATPPDETPRITG</sequence>
<feature type="transmembrane region" description="Helical" evidence="1">
    <location>
        <begin position="20"/>
        <end position="44"/>
    </location>
</feature>
<keyword evidence="1" id="KW-0472">Membrane</keyword>
<dbReference type="AlphaFoldDB" id="A0AAU2A7I3"/>